<sequence>MPDKHKPVYLYRYTTTKNIGHKCPTYLGLVFRLPLLDKQRQPENHIRAAIGVKPTSRYLSPIAIKLALPPAAVVFTLHETS</sequence>
<name>A0ABS1BPB8_9NEIS</name>
<evidence type="ECO:0000313" key="1">
    <source>
        <dbReference type="EMBL" id="MBK0395123.1"/>
    </source>
</evidence>
<proteinExistence type="predicted"/>
<dbReference type="Proteomes" id="UP000614058">
    <property type="component" value="Unassembled WGS sequence"/>
</dbReference>
<keyword evidence="2" id="KW-1185">Reference proteome</keyword>
<reference evidence="1 2" key="1">
    <citation type="journal article" date="2021" name="Pathogens">
        <title>Isolation and Characterization of Kingella bonacorsii sp. nov., A Novel Kingella Species Detected in a Stable Periodontitis Subject.</title>
        <authorList>
            <person name="Antezack A."/>
            <person name="Boxberger M."/>
            <person name="Rolland C."/>
            <person name="Monnet-Corti V."/>
            <person name="La Scola B."/>
        </authorList>
    </citation>
    <scope>NUCLEOTIDE SEQUENCE [LARGE SCALE GENOMIC DNA]</scope>
    <source>
        <strain evidence="1 2">Marseille-Q4569</strain>
    </source>
</reference>
<evidence type="ECO:0000313" key="2">
    <source>
        <dbReference type="Proteomes" id="UP000614058"/>
    </source>
</evidence>
<comment type="caution">
    <text evidence="1">The sequence shown here is derived from an EMBL/GenBank/DDBJ whole genome shotgun (WGS) entry which is preliminary data.</text>
</comment>
<gene>
    <name evidence="1" type="ORF">JDW22_00640</name>
</gene>
<protein>
    <submittedName>
        <fullName evidence="1">Uncharacterized protein</fullName>
    </submittedName>
</protein>
<organism evidence="1 2">
    <name type="scientific">Kingella bonacorsii</name>
    <dbReference type="NCBI Taxonomy" id="2796361"/>
    <lineage>
        <taxon>Bacteria</taxon>
        <taxon>Pseudomonadati</taxon>
        <taxon>Pseudomonadota</taxon>
        <taxon>Betaproteobacteria</taxon>
        <taxon>Neisseriales</taxon>
        <taxon>Neisseriaceae</taxon>
        <taxon>Kingella</taxon>
    </lineage>
</organism>
<accession>A0ABS1BPB8</accession>
<dbReference type="EMBL" id="JAEHNZ010000001">
    <property type="protein sequence ID" value="MBK0395123.1"/>
    <property type="molecule type" value="Genomic_DNA"/>
</dbReference>